<comment type="caution">
    <text evidence="2">The sequence shown here is derived from an EMBL/GenBank/DDBJ whole genome shotgun (WGS) entry which is preliminary data.</text>
</comment>
<dbReference type="EMBL" id="PKTG01000110">
    <property type="protein sequence ID" value="PLX16595.1"/>
    <property type="molecule type" value="Genomic_DNA"/>
</dbReference>
<sequence>MKNKTRILIEIALSVAIAVVLSKIRVFKMPQGGSITLDMLPLAFIAYKRGVKASLFAGILFGTVSLVLIDSPIISIFQPMLDYILPAMAFFVCGFAMRKGLYVKEFLFFIALLLKFLCHFASGVIYYGQYAPEGQSVYMYSLIYNLSYLLPSAVIVMILIYFFEKKNLFNAS</sequence>
<protein>
    <submittedName>
        <fullName evidence="2">Energy-coupled thiamine transporter ThiT</fullName>
    </submittedName>
</protein>
<dbReference type="Proteomes" id="UP000234857">
    <property type="component" value="Unassembled WGS sequence"/>
</dbReference>
<name>A0A2N5ZD66_MUIH1</name>
<feature type="transmembrane region" description="Helical" evidence="1">
    <location>
        <begin position="54"/>
        <end position="74"/>
    </location>
</feature>
<dbReference type="AlphaFoldDB" id="A0A2N5ZD66"/>
<dbReference type="GO" id="GO:0005886">
    <property type="term" value="C:plasma membrane"/>
    <property type="evidence" value="ECO:0007669"/>
    <property type="project" value="InterPro"/>
</dbReference>
<reference evidence="2 3" key="1">
    <citation type="submission" date="2017-11" db="EMBL/GenBank/DDBJ databases">
        <title>Genome-resolved metagenomics identifies genetic mobility, metabolic interactions, and unexpected diversity in perchlorate-reducing communities.</title>
        <authorList>
            <person name="Barnum T.P."/>
            <person name="Figueroa I.A."/>
            <person name="Carlstrom C.I."/>
            <person name="Lucas L.N."/>
            <person name="Engelbrektson A.L."/>
            <person name="Coates J.D."/>
        </authorList>
    </citation>
    <scope>NUCLEOTIDE SEQUENCE [LARGE SCALE GENOMIC DNA]</scope>
    <source>
        <strain evidence="2">BM706</strain>
    </source>
</reference>
<evidence type="ECO:0000313" key="2">
    <source>
        <dbReference type="EMBL" id="PLX16595.1"/>
    </source>
</evidence>
<keyword evidence="1" id="KW-0472">Membrane</keyword>
<keyword evidence="1" id="KW-0812">Transmembrane</keyword>
<dbReference type="InterPro" id="IPR012651">
    <property type="entry name" value="Thia_Transptr_ThiT"/>
</dbReference>
<feature type="transmembrane region" description="Helical" evidence="1">
    <location>
        <begin position="106"/>
        <end position="127"/>
    </location>
</feature>
<evidence type="ECO:0000256" key="1">
    <source>
        <dbReference type="SAM" id="Phobius"/>
    </source>
</evidence>
<organism evidence="2 3">
    <name type="scientific">Muiribacterium halophilum</name>
    <dbReference type="NCBI Taxonomy" id="2053465"/>
    <lineage>
        <taxon>Bacteria</taxon>
        <taxon>Candidatus Muiribacteriota</taxon>
        <taxon>Candidatus Muiribacteriia</taxon>
        <taxon>Candidatus Muiribacteriales</taxon>
        <taxon>Candidatus Muiribacteriaceae</taxon>
        <taxon>Candidatus Muiribacterium</taxon>
    </lineage>
</organism>
<feature type="transmembrane region" description="Helical" evidence="1">
    <location>
        <begin position="139"/>
        <end position="163"/>
    </location>
</feature>
<keyword evidence="1" id="KW-1133">Transmembrane helix</keyword>
<dbReference type="NCBIfam" id="TIGR02357">
    <property type="entry name" value="ECF_ThiT_YuaJ"/>
    <property type="match status" value="1"/>
</dbReference>
<dbReference type="GO" id="GO:0015234">
    <property type="term" value="F:thiamine transmembrane transporter activity"/>
    <property type="evidence" value="ECO:0007669"/>
    <property type="project" value="InterPro"/>
</dbReference>
<evidence type="ECO:0000313" key="3">
    <source>
        <dbReference type="Proteomes" id="UP000234857"/>
    </source>
</evidence>
<dbReference type="Pfam" id="PF09515">
    <property type="entry name" value="Thia_YuaJ"/>
    <property type="match status" value="1"/>
</dbReference>
<gene>
    <name evidence="2" type="primary">thiT</name>
    <name evidence="2" type="ORF">C0601_09940</name>
</gene>
<accession>A0A2N5ZD66</accession>
<proteinExistence type="predicted"/>
<dbReference type="Gene3D" id="1.10.1760.20">
    <property type="match status" value="1"/>
</dbReference>